<proteinExistence type="predicted"/>
<accession>F0WZ77</accession>
<keyword evidence="2" id="KW-0732">Signal</keyword>
<sequence length="775" mass="86232">MEVSIAIHTLLFNFQILQGYAYEIHMPVPYTVKRIGNCHKCIQRFVQHANFTYDLRDSKIPAASVSLEMFADVTDDIPFSFIQQSCIRPADACITITQNTYGSEEQRKLVHILRERIRNSDKRNDGLNKVQLSDVHIGDKESRDKSKNALKKVRLFGVDISVEGEKEADAYASDNMSKEAQSQGANLDGVVDNDERNAASQDAPNYSPSVKDNACKGAQVLSANLDGIASSDRSKHASNNLFILGADSRRKRSKRECNDDSKISRVDGASVQKKLKLSTYCLLLKVNLFELWIHACLQCLSPGGEDERYLISKPSSVSHQWALRHTSPESPHNTAQKCSASCGTIRWGSETSCLVARLYSTAQVDSAPGLAGYHYFQLNVDYLPRNKDGCLSCVRSTVTPLVEHTEGASNFFGLTNQTVSLSKFAETCVVKDAVCKTFRETKKQISAHLSNFVLLSPGEHGVGESCSTSPQKKWSTPYQCLHFMSHSRYPVDIYRYPVDLTSAKSMDESFFSPCLNCLLKDIGNDDIYTTLKSLIQSFQPTSPTSSLVFFSKAIYVQELAVQCEVSCEWVSGLSSEMCNYLVNMIATKRTRNNSAEVRVKASTSSSAESSKKTERHCNNVCQEYHISASSHVFLPSSRKGKTNVHDAIQRLSNSSPTGSVWFIQFEKGESEKGQVFRNMALCIATVSNAYVISSVSWYVLVSRLDFTHLDTVCELSNDIEVSGYESMDLGFDPHPLKFSCITHSLGFTLQSVPRDILRSRLGRTHPSIKLINKGK</sequence>
<feature type="region of interest" description="Disordered" evidence="1">
    <location>
        <begin position="170"/>
        <end position="190"/>
    </location>
</feature>
<dbReference type="EMBL" id="FR824458">
    <property type="protein sequence ID" value="CCA26793.1"/>
    <property type="molecule type" value="Genomic_DNA"/>
</dbReference>
<evidence type="ECO:0000313" key="3">
    <source>
        <dbReference type="EMBL" id="CCA26793.1"/>
    </source>
</evidence>
<protein>
    <submittedName>
        <fullName evidence="3">AlNc14C415G11483 protein</fullName>
    </submittedName>
</protein>
<dbReference type="HOGENOM" id="CLU_361095_0_0_1"/>
<reference evidence="3" key="1">
    <citation type="journal article" date="2011" name="PLoS Biol.">
        <title>Gene gain and loss during evolution of obligate parasitism in the white rust pathogen of Arabidopsis thaliana.</title>
        <authorList>
            <person name="Kemen E."/>
            <person name="Gardiner A."/>
            <person name="Schultz-Larsen T."/>
            <person name="Kemen A.C."/>
            <person name="Balmuth A.L."/>
            <person name="Robert-Seilaniantz A."/>
            <person name="Bailey K."/>
            <person name="Holub E."/>
            <person name="Studholme D.J."/>
            <person name="Maclean D."/>
            <person name="Jones J.D."/>
        </authorList>
    </citation>
    <scope>NUCLEOTIDE SEQUENCE</scope>
</reference>
<evidence type="ECO:0000256" key="1">
    <source>
        <dbReference type="SAM" id="MobiDB-lite"/>
    </source>
</evidence>
<feature type="signal peptide" evidence="2">
    <location>
        <begin position="1"/>
        <end position="21"/>
    </location>
</feature>
<reference evidence="3" key="2">
    <citation type="submission" date="2011-02" db="EMBL/GenBank/DDBJ databases">
        <authorList>
            <person name="MacLean D."/>
        </authorList>
    </citation>
    <scope>NUCLEOTIDE SEQUENCE</scope>
</reference>
<dbReference type="AlphaFoldDB" id="F0WZ77"/>
<evidence type="ECO:0000256" key="2">
    <source>
        <dbReference type="SAM" id="SignalP"/>
    </source>
</evidence>
<organism evidence="3">
    <name type="scientific">Albugo laibachii Nc14</name>
    <dbReference type="NCBI Taxonomy" id="890382"/>
    <lineage>
        <taxon>Eukaryota</taxon>
        <taxon>Sar</taxon>
        <taxon>Stramenopiles</taxon>
        <taxon>Oomycota</taxon>
        <taxon>Peronosporomycetes</taxon>
        <taxon>Albuginales</taxon>
        <taxon>Albuginaceae</taxon>
        <taxon>Albugo</taxon>
    </lineage>
</organism>
<feature type="compositionally biased region" description="Polar residues" evidence="1">
    <location>
        <begin position="174"/>
        <end position="185"/>
    </location>
</feature>
<name>F0WZ77_9STRA</name>
<gene>
    <name evidence="3" type="primary">AlNc14C415G11483</name>
    <name evidence="3" type="ORF">ALNC14_129370</name>
</gene>
<feature type="chain" id="PRO_5003263657" evidence="2">
    <location>
        <begin position="22"/>
        <end position="775"/>
    </location>
</feature>